<dbReference type="SUPFAM" id="SSF53720">
    <property type="entry name" value="ALDH-like"/>
    <property type="match status" value="1"/>
</dbReference>
<gene>
    <name evidence="5" type="ORF">ALAG00032_LOCUS2523</name>
</gene>
<name>A0A7S3JSH8_9STRA</name>
<comment type="similarity">
    <text evidence="3">Belongs to the aldehyde dehydrogenase family.</text>
</comment>
<dbReference type="PROSITE" id="PS00687">
    <property type="entry name" value="ALDEHYDE_DEHYDR_GLU"/>
    <property type="match status" value="1"/>
</dbReference>
<dbReference type="InterPro" id="IPR029510">
    <property type="entry name" value="Ald_DH_CS_GLU"/>
</dbReference>
<protein>
    <recommendedName>
        <fullName evidence="4">Aldehyde dehydrogenase domain-containing protein</fullName>
    </recommendedName>
</protein>
<dbReference type="InterPro" id="IPR016161">
    <property type="entry name" value="Ald_DH/histidinol_DH"/>
</dbReference>
<evidence type="ECO:0000313" key="5">
    <source>
        <dbReference type="EMBL" id="CAE0361790.1"/>
    </source>
</evidence>
<accession>A0A7S3JSH8</accession>
<feature type="active site" evidence="2">
    <location>
        <position position="166"/>
    </location>
</feature>
<dbReference type="PANTHER" id="PTHR11699">
    <property type="entry name" value="ALDEHYDE DEHYDROGENASE-RELATED"/>
    <property type="match status" value="1"/>
</dbReference>
<dbReference type="Gene3D" id="3.40.605.10">
    <property type="entry name" value="Aldehyde Dehydrogenase, Chain A, domain 1"/>
    <property type="match status" value="1"/>
</dbReference>
<dbReference type="InterPro" id="IPR016162">
    <property type="entry name" value="Ald_DH_N"/>
</dbReference>
<evidence type="ECO:0000256" key="1">
    <source>
        <dbReference type="ARBA" id="ARBA00023002"/>
    </source>
</evidence>
<proteinExistence type="inferred from homology"/>
<dbReference type="InterPro" id="IPR016163">
    <property type="entry name" value="Ald_DH_C"/>
</dbReference>
<reference evidence="5" key="1">
    <citation type="submission" date="2021-01" db="EMBL/GenBank/DDBJ databases">
        <authorList>
            <person name="Corre E."/>
            <person name="Pelletier E."/>
            <person name="Niang G."/>
            <person name="Scheremetjew M."/>
            <person name="Finn R."/>
            <person name="Kale V."/>
            <person name="Holt S."/>
            <person name="Cochrane G."/>
            <person name="Meng A."/>
            <person name="Brown T."/>
            <person name="Cohen L."/>
        </authorList>
    </citation>
    <scope>NUCLEOTIDE SEQUENCE</scope>
    <source>
        <strain evidence="5">CCMP1510</strain>
    </source>
</reference>
<evidence type="ECO:0000259" key="4">
    <source>
        <dbReference type="Pfam" id="PF00171"/>
    </source>
</evidence>
<dbReference type="FunFam" id="3.40.309.10:FF:000009">
    <property type="entry name" value="Aldehyde dehydrogenase A"/>
    <property type="match status" value="1"/>
</dbReference>
<dbReference type="GO" id="GO:0016620">
    <property type="term" value="F:oxidoreductase activity, acting on the aldehyde or oxo group of donors, NAD or NADP as acceptor"/>
    <property type="evidence" value="ECO:0007669"/>
    <property type="project" value="InterPro"/>
</dbReference>
<sequence length="397" mass="43189">MAARLLVRDTGKPLSQALGEVNATSMRVKYLASIAQDTLKPQEVRSRGTMTELILREPLGIVANISAWNYPYFVGSNVWAAALLAGNAVLYKPSEYCPGTASFVADLWRMAGLPDGFFQVMSETRQAGQFIIQEADVDAICFTGSVATGRIIAATAAPRMIKLQLELGGKDPAYVCDDVADITQVAQALADGAFYNAGQSCCSVERIYVHEKVYDTFVEAFVQEVNSFQVGSEWDASTYLGPLCLPSQPAFLRRQVDDAISKGAKVVTKKIPCLTPRHFVPTVLIDVDHSMDIMREESFGPVIGIQKVHSDAESVALMDDTTYGLTASVYTDDKQRALSILGQLKTGTAYWNACDRVSPYLPWSGRRDSGIGATLSHIGILSMTHPRAYHLNSPTVS</sequence>
<dbReference type="Gene3D" id="3.40.309.10">
    <property type="entry name" value="Aldehyde Dehydrogenase, Chain A, domain 2"/>
    <property type="match status" value="1"/>
</dbReference>
<dbReference type="Pfam" id="PF00171">
    <property type="entry name" value="Aldedh"/>
    <property type="match status" value="1"/>
</dbReference>
<dbReference type="AlphaFoldDB" id="A0A7S3JSH8"/>
<organism evidence="5">
    <name type="scientific">Aureoumbra lagunensis</name>
    <dbReference type="NCBI Taxonomy" id="44058"/>
    <lineage>
        <taxon>Eukaryota</taxon>
        <taxon>Sar</taxon>
        <taxon>Stramenopiles</taxon>
        <taxon>Ochrophyta</taxon>
        <taxon>Pelagophyceae</taxon>
        <taxon>Pelagomonadales</taxon>
        <taxon>Aureoumbra</taxon>
    </lineage>
</organism>
<evidence type="ECO:0000256" key="3">
    <source>
        <dbReference type="RuleBase" id="RU003345"/>
    </source>
</evidence>
<dbReference type="InterPro" id="IPR015590">
    <property type="entry name" value="Aldehyde_DH_dom"/>
</dbReference>
<feature type="domain" description="Aldehyde dehydrogenase" evidence="4">
    <location>
        <begin position="3"/>
        <end position="386"/>
    </location>
</feature>
<keyword evidence="1 3" id="KW-0560">Oxidoreductase</keyword>
<dbReference type="EMBL" id="HBIJ01003594">
    <property type="protein sequence ID" value="CAE0361790.1"/>
    <property type="molecule type" value="Transcribed_RNA"/>
</dbReference>
<evidence type="ECO:0000256" key="2">
    <source>
        <dbReference type="PROSITE-ProRule" id="PRU10007"/>
    </source>
</evidence>